<comment type="caution">
    <text evidence="2">The sequence shown here is derived from an EMBL/GenBank/DDBJ whole genome shotgun (WGS) entry which is preliminary data.</text>
</comment>
<dbReference type="AlphaFoldDB" id="A0AA38HMS3"/>
<keyword evidence="3" id="KW-1185">Reference proteome</keyword>
<proteinExistence type="inferred from homology"/>
<evidence type="ECO:0000256" key="1">
    <source>
        <dbReference type="ARBA" id="ARBA00011047"/>
    </source>
</evidence>
<name>A0AA38HMS3_9CUCU</name>
<comment type="similarity">
    <text evidence="1">Belongs to the CDC123 family.</text>
</comment>
<evidence type="ECO:0000313" key="2">
    <source>
        <dbReference type="EMBL" id="KAJ3639597.1"/>
    </source>
</evidence>
<gene>
    <name evidence="2" type="ORF">Zmor_002947</name>
</gene>
<evidence type="ECO:0008006" key="4">
    <source>
        <dbReference type="Google" id="ProtNLM"/>
    </source>
</evidence>
<dbReference type="GO" id="GO:0005737">
    <property type="term" value="C:cytoplasm"/>
    <property type="evidence" value="ECO:0007669"/>
    <property type="project" value="TreeGrafter"/>
</dbReference>
<evidence type="ECO:0000313" key="3">
    <source>
        <dbReference type="Proteomes" id="UP001168821"/>
    </source>
</evidence>
<protein>
    <recommendedName>
        <fullName evidence="4">Cell division cycle protein 123 homolog</fullName>
    </recommendedName>
</protein>
<organism evidence="2 3">
    <name type="scientific">Zophobas morio</name>
    <dbReference type="NCBI Taxonomy" id="2755281"/>
    <lineage>
        <taxon>Eukaryota</taxon>
        <taxon>Metazoa</taxon>
        <taxon>Ecdysozoa</taxon>
        <taxon>Arthropoda</taxon>
        <taxon>Hexapoda</taxon>
        <taxon>Insecta</taxon>
        <taxon>Pterygota</taxon>
        <taxon>Neoptera</taxon>
        <taxon>Endopterygota</taxon>
        <taxon>Coleoptera</taxon>
        <taxon>Polyphaga</taxon>
        <taxon>Cucujiformia</taxon>
        <taxon>Tenebrionidae</taxon>
        <taxon>Zophobas</taxon>
    </lineage>
</organism>
<dbReference type="Proteomes" id="UP001168821">
    <property type="component" value="Unassembled WGS sequence"/>
</dbReference>
<dbReference type="PANTHER" id="PTHR15323">
    <property type="entry name" value="D123 PROTEIN"/>
    <property type="match status" value="1"/>
</dbReference>
<accession>A0AA38HMS3</accession>
<reference evidence="2" key="1">
    <citation type="journal article" date="2023" name="G3 (Bethesda)">
        <title>Whole genome assemblies of Zophobas morio and Tenebrio molitor.</title>
        <authorList>
            <person name="Kaur S."/>
            <person name="Stinson S.A."/>
            <person name="diCenzo G.C."/>
        </authorList>
    </citation>
    <scope>NUCLEOTIDE SEQUENCE</scope>
    <source>
        <strain evidence="2">QUZm001</strain>
    </source>
</reference>
<dbReference type="Pfam" id="PF07065">
    <property type="entry name" value="D123"/>
    <property type="match status" value="1"/>
</dbReference>
<sequence>MLELQDLKDFSIHRWYEPFKHIALQTVLLELPEVVVDKLKSDDSDTDVAEVCPVEFMGALKNVINNLDNNAFVKNNWHAPMDAKMFSFGNELKVTNVNDLFLYLTTSNIIAEDFSSQQSSIPFYLALKPWKSIHPASEFRCIVINNVLRGITPRDWPTYYAHFKDEGPLIIDTLTNFFKENILGRFPRKHYIFDVIMSYPDQPSIVDFGPINSKTNLYAFSWREISPLINKDSPEEVAPIFRYLDSDIGIMTKADAIYKIANAFT</sequence>
<dbReference type="EMBL" id="JALNTZ010000010">
    <property type="protein sequence ID" value="KAJ3639597.1"/>
    <property type="molecule type" value="Genomic_DNA"/>
</dbReference>
<dbReference type="PANTHER" id="PTHR15323:SF6">
    <property type="entry name" value="CELL DIVISION CYCLE PROTEIN 123 HOMOLOG"/>
    <property type="match status" value="1"/>
</dbReference>
<dbReference type="InterPro" id="IPR009772">
    <property type="entry name" value="CDC123"/>
</dbReference>